<gene>
    <name evidence="1" type="ORF">LSUE1_G010145</name>
</gene>
<reference evidence="1 2" key="1">
    <citation type="submission" date="2018-05" db="EMBL/GenBank/DDBJ databases">
        <title>Genome sequencing and assembly of the regulated plant pathogen Lachnellula willkommii and related sister species for the development of diagnostic species identification markers.</title>
        <authorList>
            <person name="Giroux E."/>
            <person name="Bilodeau G."/>
        </authorList>
    </citation>
    <scope>NUCLEOTIDE SEQUENCE [LARGE SCALE GENOMIC DNA]</scope>
    <source>
        <strain evidence="1 2">CBS 268.59</strain>
    </source>
</reference>
<dbReference type="Proteomes" id="UP000469558">
    <property type="component" value="Unassembled WGS sequence"/>
</dbReference>
<keyword evidence="2" id="KW-1185">Reference proteome</keyword>
<name>A0A8T9BSZ7_9HELO</name>
<proteinExistence type="predicted"/>
<dbReference type="OrthoDB" id="2306919at2759"/>
<feature type="non-terminal residue" evidence="1">
    <location>
        <position position="1"/>
    </location>
</feature>
<accession>A0A8T9BSZ7</accession>
<dbReference type="AlphaFoldDB" id="A0A8T9BSZ7"/>
<sequence>MNENGGKNSYHTLKGQLLLKPAPVLPPAPSAPSKDIAHAISSLSIHPSLEVALHILNDDLPSAHFLVRKMQAAPRYEAMMLHGILHRIEGDYENTRAWYRDVKDSEVFNLAWPTLDEAMDFVRKVEILRKEKQGDLEQLQHTSKREIAAVIDFCEKQFGTQAVEDASGIWIQDEKSSDQGNQMTLGEGWRQF</sequence>
<comment type="caution">
    <text evidence="1">The sequence shown here is derived from an EMBL/GenBank/DDBJ whole genome shotgun (WGS) entry which is preliminary data.</text>
</comment>
<protein>
    <submittedName>
        <fullName evidence="1">Uncharacterized protein</fullName>
    </submittedName>
</protein>
<evidence type="ECO:0000313" key="2">
    <source>
        <dbReference type="Proteomes" id="UP000469558"/>
    </source>
</evidence>
<dbReference type="EMBL" id="QGMK01002395">
    <property type="protein sequence ID" value="TVY59015.1"/>
    <property type="molecule type" value="Genomic_DNA"/>
</dbReference>
<organism evidence="1 2">
    <name type="scientific">Lachnellula suecica</name>
    <dbReference type="NCBI Taxonomy" id="602035"/>
    <lineage>
        <taxon>Eukaryota</taxon>
        <taxon>Fungi</taxon>
        <taxon>Dikarya</taxon>
        <taxon>Ascomycota</taxon>
        <taxon>Pezizomycotina</taxon>
        <taxon>Leotiomycetes</taxon>
        <taxon>Helotiales</taxon>
        <taxon>Lachnaceae</taxon>
        <taxon>Lachnellula</taxon>
    </lineage>
</organism>
<evidence type="ECO:0000313" key="1">
    <source>
        <dbReference type="EMBL" id="TVY59015.1"/>
    </source>
</evidence>